<comment type="catalytic activity">
    <reaction evidence="5">
        <text>a phosphate monoester + H2O = an alcohol + phosphate</text>
        <dbReference type="Rhea" id="RHEA:15017"/>
        <dbReference type="ChEBI" id="CHEBI:15377"/>
        <dbReference type="ChEBI" id="CHEBI:30879"/>
        <dbReference type="ChEBI" id="CHEBI:43474"/>
        <dbReference type="ChEBI" id="CHEBI:67140"/>
        <dbReference type="EC" id="3.1.3.2"/>
    </reaction>
</comment>
<evidence type="ECO:0000256" key="6">
    <source>
        <dbReference type="SAM" id="MobiDB-lite"/>
    </source>
</evidence>
<feature type="domain" description="Purple acid phosphatase N-terminal" evidence="9">
    <location>
        <begin position="52"/>
        <end position="136"/>
    </location>
</feature>
<dbReference type="SUPFAM" id="SSF49363">
    <property type="entry name" value="Purple acid phosphatase, N-terminal domain"/>
    <property type="match status" value="1"/>
</dbReference>
<feature type="domain" description="Calcineurin-like phosphoesterase" evidence="7">
    <location>
        <begin position="153"/>
        <end position="361"/>
    </location>
</feature>
<evidence type="ECO:0000256" key="4">
    <source>
        <dbReference type="ARBA" id="ARBA00023180"/>
    </source>
</evidence>
<organism evidence="10">
    <name type="scientific">Oryza barthii</name>
    <dbReference type="NCBI Taxonomy" id="65489"/>
    <lineage>
        <taxon>Eukaryota</taxon>
        <taxon>Viridiplantae</taxon>
        <taxon>Streptophyta</taxon>
        <taxon>Embryophyta</taxon>
        <taxon>Tracheophyta</taxon>
        <taxon>Spermatophyta</taxon>
        <taxon>Magnoliopsida</taxon>
        <taxon>Liliopsida</taxon>
        <taxon>Poales</taxon>
        <taxon>Poaceae</taxon>
        <taxon>BOP clade</taxon>
        <taxon>Oryzoideae</taxon>
        <taxon>Oryzeae</taxon>
        <taxon>Oryzinae</taxon>
        <taxon>Oryza</taxon>
    </lineage>
</organism>
<evidence type="ECO:0000256" key="5">
    <source>
        <dbReference type="RuleBase" id="RU361203"/>
    </source>
</evidence>
<evidence type="ECO:0000256" key="3">
    <source>
        <dbReference type="ARBA" id="ARBA00022801"/>
    </source>
</evidence>
<keyword evidence="11" id="KW-1185">Reference proteome</keyword>
<dbReference type="Gene3D" id="2.60.40.380">
    <property type="entry name" value="Purple acid phosphatase-like, N-terminal"/>
    <property type="match status" value="1"/>
</dbReference>
<keyword evidence="2" id="KW-0732">Signal</keyword>
<dbReference type="Pfam" id="PF14008">
    <property type="entry name" value="Metallophos_C"/>
    <property type="match status" value="1"/>
</dbReference>
<dbReference type="PANTHER" id="PTHR22953">
    <property type="entry name" value="ACID PHOSPHATASE RELATED"/>
    <property type="match status" value="1"/>
</dbReference>
<dbReference type="Gene3D" id="3.60.21.10">
    <property type="match status" value="1"/>
</dbReference>
<evidence type="ECO:0000313" key="10">
    <source>
        <dbReference type="EnsemblPlants" id="OBART12G03060.1"/>
    </source>
</evidence>
<dbReference type="PANTHER" id="PTHR22953:SF156">
    <property type="entry name" value="PURPLE ACID PHOSPHATASE"/>
    <property type="match status" value="1"/>
</dbReference>
<evidence type="ECO:0000259" key="9">
    <source>
        <dbReference type="Pfam" id="PF16656"/>
    </source>
</evidence>
<dbReference type="InterPro" id="IPR029052">
    <property type="entry name" value="Metallo-depent_PP-like"/>
</dbReference>
<dbReference type="InterPro" id="IPR015914">
    <property type="entry name" value="PAPs_N"/>
</dbReference>
<dbReference type="HOGENOM" id="CLU_013387_0_0_1"/>
<protein>
    <recommendedName>
        <fullName evidence="5">Purple acid phosphatase</fullName>
        <ecNumber evidence="5">3.1.3.2</ecNumber>
    </recommendedName>
</protein>
<evidence type="ECO:0000256" key="2">
    <source>
        <dbReference type="ARBA" id="ARBA00022729"/>
    </source>
</evidence>
<accession>A0A0D3HRH2</accession>
<reference evidence="10" key="1">
    <citation type="journal article" date="2009" name="Rice">
        <title>De Novo Next Generation Sequencing of Plant Genomes.</title>
        <authorList>
            <person name="Rounsley S."/>
            <person name="Marri P.R."/>
            <person name="Yu Y."/>
            <person name="He R."/>
            <person name="Sisneros N."/>
            <person name="Goicoechea J.L."/>
            <person name="Lee S.J."/>
            <person name="Angelova A."/>
            <person name="Kudrna D."/>
            <person name="Luo M."/>
            <person name="Affourtit J."/>
            <person name="Desany B."/>
            <person name="Knight J."/>
            <person name="Niazi F."/>
            <person name="Egholm M."/>
            <person name="Wing R.A."/>
        </authorList>
    </citation>
    <scope>NUCLEOTIDE SEQUENCE [LARGE SCALE GENOMIC DNA]</scope>
    <source>
        <strain evidence="10">cv. IRGC 105608</strain>
    </source>
</reference>
<dbReference type="EnsemblPlants" id="OBART12G03060.1">
    <property type="protein sequence ID" value="OBART12G03060.1"/>
    <property type="gene ID" value="OBART12G03060"/>
</dbReference>
<evidence type="ECO:0000259" key="7">
    <source>
        <dbReference type="Pfam" id="PF00149"/>
    </source>
</evidence>
<dbReference type="Pfam" id="PF00149">
    <property type="entry name" value="Metallophos"/>
    <property type="match status" value="1"/>
</dbReference>
<dbReference type="InterPro" id="IPR008963">
    <property type="entry name" value="Purple_acid_Pase-like_N"/>
</dbReference>
<dbReference type="InterPro" id="IPR041792">
    <property type="entry name" value="MPP_PAP"/>
</dbReference>
<reference evidence="10" key="2">
    <citation type="submission" date="2015-03" db="UniProtKB">
        <authorList>
            <consortium name="EnsemblPlants"/>
        </authorList>
    </citation>
    <scope>IDENTIFICATION</scope>
</reference>
<dbReference type="Gramene" id="OBART12G03060.1">
    <property type="protein sequence ID" value="OBART12G03060.1"/>
    <property type="gene ID" value="OBART12G03060"/>
</dbReference>
<dbReference type="EC" id="3.1.3.2" evidence="5"/>
<dbReference type="eggNOG" id="KOG1378">
    <property type="taxonomic scope" value="Eukaryota"/>
</dbReference>
<feature type="region of interest" description="Disordered" evidence="6">
    <location>
        <begin position="71"/>
        <end position="92"/>
    </location>
</feature>
<sequence>MANSGKKLMDGGGVAFQTLPRAAGDDNADDDYVRPPPRPLVSTVHDKPATHPQQVHISVVGANRMRICWVTDDDDGRSSPPSVVEYGTSPGEYTASATGDHATYSYSDYKSGAIHHVTIGPLEPATTYYYRCGAGEEEELSLRTPPAKLPVEFVVIGDVGQTEWTAATLSHIGEKDYDVALVAGDLSYADGKQPLWDSFGRLVQPLASARPWMVTEGNHEKEKTPPPPPVAGAGAGVRLSPSRFAAYNARWRMPREESGSPSSLYYSFDAAGGAAHVVMLGSYAYVEERGEGTAEQRAWLERDLAGVDRRRTPWVVAVAHGPWYSTNGAHQGEGERMRRAMEPLLYDARVDVVFSAHVHAYERFTRIYDNEANSQGPMYITIGDAGNVDGHSDKFIEDHELAHLSEFREMSFGHGRLRIVSETKAIWTWHRNDDQHATVRDVVVLESMAGAKTN</sequence>
<proteinExistence type="inferred from homology"/>
<dbReference type="Pfam" id="PF16656">
    <property type="entry name" value="Pur_ac_phosph_N"/>
    <property type="match status" value="1"/>
</dbReference>
<dbReference type="InterPro" id="IPR039331">
    <property type="entry name" value="PAPs-like"/>
</dbReference>
<dbReference type="CDD" id="cd00839">
    <property type="entry name" value="MPP_PAPs"/>
    <property type="match status" value="1"/>
</dbReference>
<dbReference type="SUPFAM" id="SSF56300">
    <property type="entry name" value="Metallo-dependent phosphatases"/>
    <property type="match status" value="1"/>
</dbReference>
<feature type="domain" description="Purple acid phosphatase C-terminal" evidence="8">
    <location>
        <begin position="376"/>
        <end position="435"/>
    </location>
</feature>
<dbReference type="PaxDb" id="65489-OBART12G03060.1"/>
<feature type="region of interest" description="Disordered" evidence="6">
    <location>
        <begin position="1"/>
        <end position="32"/>
    </location>
</feature>
<keyword evidence="4" id="KW-0325">Glycoprotein</keyword>
<dbReference type="AlphaFoldDB" id="A0A0D3HRH2"/>
<name>A0A0D3HRH2_9ORYZ</name>
<dbReference type="InterPro" id="IPR004843">
    <property type="entry name" value="Calcineurin-like_PHP"/>
</dbReference>
<dbReference type="InterPro" id="IPR025733">
    <property type="entry name" value="PAPs_C"/>
</dbReference>
<dbReference type="STRING" id="65489.A0A0D3HRH2"/>
<evidence type="ECO:0000256" key="1">
    <source>
        <dbReference type="ARBA" id="ARBA00008723"/>
    </source>
</evidence>
<keyword evidence="3 5" id="KW-0378">Hydrolase</keyword>
<dbReference type="GO" id="GO:0046872">
    <property type="term" value="F:metal ion binding"/>
    <property type="evidence" value="ECO:0007669"/>
    <property type="project" value="InterPro"/>
</dbReference>
<comment type="similarity">
    <text evidence="1 5">Belongs to the metallophosphoesterase superfamily. Purple acid phosphatase family.</text>
</comment>
<evidence type="ECO:0000259" key="8">
    <source>
        <dbReference type="Pfam" id="PF14008"/>
    </source>
</evidence>
<dbReference type="Proteomes" id="UP000026960">
    <property type="component" value="Chromosome 12"/>
</dbReference>
<evidence type="ECO:0000313" key="11">
    <source>
        <dbReference type="Proteomes" id="UP000026960"/>
    </source>
</evidence>
<dbReference type="GO" id="GO:0003993">
    <property type="term" value="F:acid phosphatase activity"/>
    <property type="evidence" value="ECO:0007669"/>
    <property type="project" value="UniProtKB-EC"/>
</dbReference>